<dbReference type="FunFam" id="2.130.10.10:FF:000306">
    <property type="entry name" value="3-carboxymuconate cyclase"/>
    <property type="match status" value="1"/>
</dbReference>
<dbReference type="Gene3D" id="2.130.10.10">
    <property type="entry name" value="YVTN repeat-like/Quinoprotein amine dehydrogenase"/>
    <property type="match status" value="1"/>
</dbReference>
<keyword evidence="2" id="KW-0313">Glucose metabolism</keyword>
<keyword evidence="2" id="KW-0119">Carbohydrate metabolism</keyword>
<dbReference type="RefSeq" id="WP_160690955.1">
    <property type="nucleotide sequence ID" value="NZ_CP047897.1"/>
</dbReference>
<dbReference type="GO" id="GO:0006006">
    <property type="term" value="P:glucose metabolic process"/>
    <property type="evidence" value="ECO:0007669"/>
    <property type="project" value="UniProtKB-KW"/>
</dbReference>
<dbReference type="Proteomes" id="UP000464214">
    <property type="component" value="Chromosome"/>
</dbReference>
<dbReference type="InterPro" id="IPR050282">
    <property type="entry name" value="Cycloisomerase_2"/>
</dbReference>
<evidence type="ECO:0000313" key="4">
    <source>
        <dbReference type="Proteomes" id="UP000464214"/>
    </source>
</evidence>
<protein>
    <submittedName>
        <fullName evidence="3">Beta-propeller fold lactonase family protein</fullName>
    </submittedName>
</protein>
<dbReference type="SUPFAM" id="SSF51004">
    <property type="entry name" value="C-terminal (heme d1) domain of cytochrome cd1-nitrite reductase"/>
    <property type="match status" value="1"/>
</dbReference>
<evidence type="ECO:0000256" key="2">
    <source>
        <dbReference type="ARBA" id="ARBA00022526"/>
    </source>
</evidence>
<evidence type="ECO:0000256" key="1">
    <source>
        <dbReference type="ARBA" id="ARBA00005564"/>
    </source>
</evidence>
<organism evidence="3 4">
    <name type="scientific">Nibribacter ruber</name>
    <dbReference type="NCBI Taxonomy" id="2698458"/>
    <lineage>
        <taxon>Bacteria</taxon>
        <taxon>Pseudomonadati</taxon>
        <taxon>Bacteroidota</taxon>
        <taxon>Cytophagia</taxon>
        <taxon>Cytophagales</taxon>
        <taxon>Hymenobacteraceae</taxon>
        <taxon>Nibribacter</taxon>
    </lineage>
</organism>
<dbReference type="InterPro" id="IPR011048">
    <property type="entry name" value="Haem_d1_sf"/>
</dbReference>
<dbReference type="GO" id="GO:0005829">
    <property type="term" value="C:cytosol"/>
    <property type="evidence" value="ECO:0007669"/>
    <property type="project" value="TreeGrafter"/>
</dbReference>
<reference evidence="3 4" key="1">
    <citation type="submission" date="2020-01" db="EMBL/GenBank/DDBJ databases">
        <authorList>
            <person name="Kim M."/>
        </authorList>
    </citation>
    <scope>NUCLEOTIDE SEQUENCE [LARGE SCALE GENOMIC DNA]</scope>
    <source>
        <strain evidence="3 4">BT10</strain>
    </source>
</reference>
<proteinExistence type="inferred from homology"/>
<dbReference type="GO" id="GO:0017057">
    <property type="term" value="F:6-phosphogluconolactonase activity"/>
    <property type="evidence" value="ECO:0007669"/>
    <property type="project" value="TreeGrafter"/>
</dbReference>
<comment type="similarity">
    <text evidence="1">Belongs to the cycloisomerase 2 family.</text>
</comment>
<dbReference type="Pfam" id="PF10282">
    <property type="entry name" value="Lactonase"/>
    <property type="match status" value="1"/>
</dbReference>
<dbReference type="PANTHER" id="PTHR30344">
    <property type="entry name" value="6-PHOSPHOGLUCONOLACTONASE-RELATED"/>
    <property type="match status" value="1"/>
</dbReference>
<gene>
    <name evidence="3" type="ORF">GU926_08625</name>
</gene>
<dbReference type="PANTHER" id="PTHR30344:SF1">
    <property type="entry name" value="6-PHOSPHOGLUCONOLACTONASE"/>
    <property type="match status" value="1"/>
</dbReference>
<dbReference type="KEGG" id="nib:GU926_08625"/>
<sequence>MLVYVGTYAKQDSAGIFGYRLNEETGTLTKAFDVKAGPNPSYLALDVDRKHLYAVNEISEFEGQKTGAVSAFAIDQTTGNLTFLNRQTSLGSAPCYVSLDQKNQLALVANYAGGTVTPLKLNADGSLTKPMSSQVHQGAGPKPQQKSAHAHCILPDPFQKYILAVDLGIDQVMTYKANAASGELEKVGIGFEAKKGAGPRHLTFHPNKHFAYLVNELDGTLTVLDYQPEAGTFTHVETLSTLPAEYQKESFGADVHVSKDGRFVYASNRGHNSIAVFQINQTSGRLTLVQHMSTHGDWPRNFTLTPSGRMLLVANQRSQNITTYHVDPQTGKLTYTGNSINLSSPVYLQVVPLFTGSEQK</sequence>
<name>A0A6P1NZT5_9BACT</name>
<dbReference type="InterPro" id="IPR015943">
    <property type="entry name" value="WD40/YVTN_repeat-like_dom_sf"/>
</dbReference>
<dbReference type="InterPro" id="IPR019405">
    <property type="entry name" value="Lactonase_7-beta_prop"/>
</dbReference>
<dbReference type="EMBL" id="CP047897">
    <property type="protein sequence ID" value="QHL87498.1"/>
    <property type="molecule type" value="Genomic_DNA"/>
</dbReference>
<accession>A0A6P1NZT5</accession>
<dbReference type="AlphaFoldDB" id="A0A6P1NZT5"/>
<keyword evidence="4" id="KW-1185">Reference proteome</keyword>
<evidence type="ECO:0000313" key="3">
    <source>
        <dbReference type="EMBL" id="QHL87498.1"/>
    </source>
</evidence>